<gene>
    <name evidence="1" type="ORF">NG800_005710</name>
</gene>
<dbReference type="RefSeq" id="WP_063970023.1">
    <property type="nucleotide sequence ID" value="NZ_JAMXLT020000007.1"/>
</dbReference>
<evidence type="ECO:0000313" key="2">
    <source>
        <dbReference type="Proteomes" id="UP001204439"/>
    </source>
</evidence>
<sequence length="65" mass="8081">MRKNRSLDLSPQLWDNYRIKYVYQPIITSTNKSMRLFEMNFRYYNAEQESMFRPWINNIPANERT</sequence>
<evidence type="ECO:0000313" key="1">
    <source>
        <dbReference type="EMBL" id="MDW8548396.1"/>
    </source>
</evidence>
<name>A0ABU4JFD7_9FLAO</name>
<keyword evidence="2" id="KW-1185">Reference proteome</keyword>
<dbReference type="EMBL" id="JAMXLT020000007">
    <property type="protein sequence ID" value="MDW8548396.1"/>
    <property type="molecule type" value="Genomic_DNA"/>
</dbReference>
<comment type="caution">
    <text evidence="1">The sequence shown here is derived from an EMBL/GenBank/DDBJ whole genome shotgun (WGS) entry which is preliminary data.</text>
</comment>
<reference evidence="1 2" key="1">
    <citation type="submission" date="2023-11" db="EMBL/GenBank/DDBJ databases">
        <title>First isolation, identification, and characterization of non-pathogenic Epilithonimonas ginsengisoli isolated from diseased farmed rainbow trout (Oncorhynchus mykiss) in Chile.</title>
        <authorList>
            <person name="Miranda C.D."/>
            <person name="Irgang R."/>
            <person name="Concha C."/>
            <person name="Rojas R."/>
            <person name="Avendano R."/>
        </authorList>
    </citation>
    <scope>NUCLEOTIDE SEQUENCE [LARGE SCALE GENOMIC DNA]</scope>
    <source>
        <strain evidence="1 2">FP99</strain>
    </source>
</reference>
<accession>A0ABU4JFD7</accession>
<proteinExistence type="predicted"/>
<dbReference type="Proteomes" id="UP001204439">
    <property type="component" value="Unassembled WGS sequence"/>
</dbReference>
<organism evidence="1 2">
    <name type="scientific">Epilithonimonas ginsengisoli</name>
    <dbReference type="NCBI Taxonomy" id="1245592"/>
    <lineage>
        <taxon>Bacteria</taxon>
        <taxon>Pseudomonadati</taxon>
        <taxon>Bacteroidota</taxon>
        <taxon>Flavobacteriia</taxon>
        <taxon>Flavobacteriales</taxon>
        <taxon>Weeksellaceae</taxon>
        <taxon>Chryseobacterium group</taxon>
        <taxon>Epilithonimonas</taxon>
    </lineage>
</organism>
<protein>
    <submittedName>
        <fullName evidence="1">Uncharacterized protein</fullName>
    </submittedName>
</protein>